<dbReference type="KEGG" id="pco:PHACADRAFT_214274"/>
<evidence type="ECO:0000313" key="3">
    <source>
        <dbReference type="Proteomes" id="UP000008370"/>
    </source>
</evidence>
<dbReference type="RefSeq" id="XP_007401808.1">
    <property type="nucleotide sequence ID" value="XM_007401746.1"/>
</dbReference>
<dbReference type="AlphaFoldDB" id="K5VSK6"/>
<dbReference type="EMBL" id="JH930480">
    <property type="protein sequence ID" value="EKM49755.1"/>
    <property type="molecule type" value="Genomic_DNA"/>
</dbReference>
<accession>K5VSK6</accession>
<organism evidence="2 3">
    <name type="scientific">Phanerochaete carnosa (strain HHB-10118-sp)</name>
    <name type="common">White-rot fungus</name>
    <name type="synonym">Peniophora carnosa</name>
    <dbReference type="NCBI Taxonomy" id="650164"/>
    <lineage>
        <taxon>Eukaryota</taxon>
        <taxon>Fungi</taxon>
        <taxon>Dikarya</taxon>
        <taxon>Basidiomycota</taxon>
        <taxon>Agaricomycotina</taxon>
        <taxon>Agaricomycetes</taxon>
        <taxon>Polyporales</taxon>
        <taxon>Phanerochaetaceae</taxon>
        <taxon>Phanerochaete</taxon>
    </lineage>
</organism>
<dbReference type="GeneID" id="18913489"/>
<sequence>MSFPTPAMPQPRTDEYVWTGSESSYQTADVPRLASTSYRYMPEAQTTQYFPSTLRPVVDDRSYNASGYDNYGSEHVDGSHTVNMERRNLELCRPLDKRPLHVGPVIVEELEDRFGDRIDEMLQKVRSSLVEQDVTEVAAFASVHAEAASEQYFYNDTTYVERERWEHDANEVVFDDTEEGAGFEDDLDVDDG</sequence>
<protein>
    <submittedName>
        <fullName evidence="2">Uncharacterized protein</fullName>
    </submittedName>
</protein>
<proteinExistence type="predicted"/>
<dbReference type="STRING" id="650164.K5VSK6"/>
<reference evidence="2 3" key="1">
    <citation type="journal article" date="2012" name="BMC Genomics">
        <title>Comparative genomics of the white-rot fungi, Phanerochaete carnosa and P. chrysosporium, to elucidate the genetic basis of the distinct wood types they colonize.</title>
        <authorList>
            <person name="Suzuki H."/>
            <person name="MacDonald J."/>
            <person name="Syed K."/>
            <person name="Salamov A."/>
            <person name="Hori C."/>
            <person name="Aerts A."/>
            <person name="Henrissat B."/>
            <person name="Wiebenga A."/>
            <person name="vanKuyk P.A."/>
            <person name="Barry K."/>
            <person name="Lindquist E."/>
            <person name="LaButti K."/>
            <person name="Lapidus A."/>
            <person name="Lucas S."/>
            <person name="Coutinho P."/>
            <person name="Gong Y."/>
            <person name="Samejima M."/>
            <person name="Mahadevan R."/>
            <person name="Abou-Zaid M."/>
            <person name="de Vries R.P."/>
            <person name="Igarashi K."/>
            <person name="Yadav J.S."/>
            <person name="Grigoriev I.V."/>
            <person name="Master E.R."/>
        </authorList>
    </citation>
    <scope>NUCLEOTIDE SEQUENCE [LARGE SCALE GENOMIC DNA]</scope>
    <source>
        <strain evidence="2 3">HHB-10118-sp</strain>
    </source>
</reference>
<name>K5VSK6_PHACS</name>
<gene>
    <name evidence="2" type="ORF">PHACADRAFT_214274</name>
</gene>
<evidence type="ECO:0000313" key="2">
    <source>
        <dbReference type="EMBL" id="EKM49755.1"/>
    </source>
</evidence>
<keyword evidence="3" id="KW-1185">Reference proteome</keyword>
<feature type="region of interest" description="Disordered" evidence="1">
    <location>
        <begin position="1"/>
        <end position="21"/>
    </location>
</feature>
<dbReference type="HOGENOM" id="CLU_1415634_0_0_1"/>
<dbReference type="Proteomes" id="UP000008370">
    <property type="component" value="Unassembled WGS sequence"/>
</dbReference>
<dbReference type="InParanoid" id="K5VSK6"/>
<evidence type="ECO:0000256" key="1">
    <source>
        <dbReference type="SAM" id="MobiDB-lite"/>
    </source>
</evidence>